<dbReference type="Pfam" id="PF00465">
    <property type="entry name" value="Fe-ADH"/>
    <property type="match status" value="1"/>
</dbReference>
<proteinExistence type="predicted"/>
<dbReference type="AlphaFoldDB" id="A0A109W2D9"/>
<keyword evidence="4" id="KW-1185">Reference proteome</keyword>
<dbReference type="SUPFAM" id="SSF56796">
    <property type="entry name" value="Dehydroquinate synthase-like"/>
    <property type="match status" value="1"/>
</dbReference>
<dbReference type="Proteomes" id="UP000065220">
    <property type="component" value="Chromosome"/>
</dbReference>
<keyword evidence="1" id="KW-0560">Oxidoreductase</keyword>
<dbReference type="PANTHER" id="PTHR11496:SF83">
    <property type="entry name" value="HYDROXYACID-OXOACID TRANSHYDROGENASE, MITOCHONDRIAL"/>
    <property type="match status" value="1"/>
</dbReference>
<dbReference type="RefSeq" id="WP_067941156.1">
    <property type="nucleotide sequence ID" value="NZ_CP014228.1"/>
</dbReference>
<protein>
    <recommendedName>
        <fullName evidence="2">Alcohol dehydrogenase iron-type/glycerol dehydrogenase GldA domain-containing protein</fullName>
    </recommendedName>
</protein>
<dbReference type="Gene3D" id="3.40.50.1970">
    <property type="match status" value="1"/>
</dbReference>
<dbReference type="GO" id="GO:0046872">
    <property type="term" value="F:metal ion binding"/>
    <property type="evidence" value="ECO:0007669"/>
    <property type="project" value="InterPro"/>
</dbReference>
<gene>
    <name evidence="3" type="ORF">AXF14_04370</name>
</gene>
<name>A0A109W2D9_ACTRD</name>
<evidence type="ECO:0000259" key="2">
    <source>
        <dbReference type="Pfam" id="PF00465"/>
    </source>
</evidence>
<feature type="domain" description="Alcohol dehydrogenase iron-type/glycerol dehydrogenase GldA" evidence="2">
    <location>
        <begin position="38"/>
        <end position="177"/>
    </location>
</feature>
<dbReference type="InterPro" id="IPR039697">
    <property type="entry name" value="Alcohol_dehydrogenase_Fe"/>
</dbReference>
<organism evidence="3 4">
    <name type="scientific">Actinomyces radicidentis</name>
    <dbReference type="NCBI Taxonomy" id="111015"/>
    <lineage>
        <taxon>Bacteria</taxon>
        <taxon>Bacillati</taxon>
        <taxon>Actinomycetota</taxon>
        <taxon>Actinomycetes</taxon>
        <taxon>Actinomycetales</taxon>
        <taxon>Actinomycetaceae</taxon>
        <taxon>Actinomyces</taxon>
    </lineage>
</organism>
<evidence type="ECO:0000313" key="3">
    <source>
        <dbReference type="EMBL" id="AMD86973.1"/>
    </source>
</evidence>
<evidence type="ECO:0000313" key="4">
    <source>
        <dbReference type="Proteomes" id="UP000065220"/>
    </source>
</evidence>
<dbReference type="EMBL" id="CP014228">
    <property type="protein sequence ID" value="AMD86973.1"/>
    <property type="molecule type" value="Genomic_DNA"/>
</dbReference>
<accession>A0A109W2D9</accession>
<dbReference type="GO" id="GO:0004022">
    <property type="term" value="F:alcohol dehydrogenase (NAD+) activity"/>
    <property type="evidence" value="ECO:0007669"/>
    <property type="project" value="TreeGrafter"/>
</dbReference>
<reference evidence="4" key="1">
    <citation type="submission" date="2016-02" db="EMBL/GenBank/DDBJ databases">
        <authorList>
            <person name="Holder M.E."/>
            <person name="Ajami N.J."/>
            <person name="Petrosino J.F."/>
        </authorList>
    </citation>
    <scope>NUCLEOTIDE SEQUENCE [LARGE SCALE GENOMIC DNA]</scope>
    <source>
        <strain evidence="4">CCUG 36733</strain>
    </source>
</reference>
<dbReference type="KEGG" id="ard:AXF14_04370"/>
<sequence>MSAPAAPPVLLPPASGLCVGPWASCLTRRPELVLVDDAVREDVASALPAGARVVAVHGTADLPTVRSTAEAIEKQDPSGVLAVGGGATMDLAKLALLLAEHPGTAPRIERTSQRCGLVSLGRLPRRRHLTLVPTTTGTGSESSAGACFDHPWGADGERARSLVASPALAADHAVIDPALLTTLPDRLVIEGLVEALSRVLAPAVTTPSALEPCEWEAEALAAHLLALLDRLRSGRCPTEELLRAAALASSLTHRGSSLAGRGSAPSPVWFVATELSMVLGTRKNVALAALLEQWVALVRAGHEEWGDAERLNRLLPSASLDLGGLGLPTALDAPPHALERTTDRLRARWGGRLPMMGRFAPEQLDRLLAPVLGEAGSRD</sequence>
<dbReference type="InterPro" id="IPR001670">
    <property type="entry name" value="ADH_Fe/GldA"/>
</dbReference>
<evidence type="ECO:0000256" key="1">
    <source>
        <dbReference type="ARBA" id="ARBA00023002"/>
    </source>
</evidence>
<dbReference type="PANTHER" id="PTHR11496">
    <property type="entry name" value="ALCOHOL DEHYDROGENASE"/>
    <property type="match status" value="1"/>
</dbReference>
<dbReference type="STRING" id="111015.AXF14_04370"/>
<dbReference type="OrthoDB" id="323926at2"/>